<gene>
    <name evidence="1" type="ORF">H1R20_g16262</name>
</gene>
<name>A0A9W8IW49_9AGAR</name>
<evidence type="ECO:0000313" key="2">
    <source>
        <dbReference type="Proteomes" id="UP001140091"/>
    </source>
</evidence>
<dbReference type="AlphaFoldDB" id="A0A9W8IW49"/>
<dbReference type="Proteomes" id="UP001140091">
    <property type="component" value="Unassembled WGS sequence"/>
</dbReference>
<dbReference type="Pfam" id="PF20206">
    <property type="entry name" value="Tra1_ring"/>
    <property type="match status" value="2"/>
</dbReference>
<accession>A0A9W8IW49</accession>
<dbReference type="EMBL" id="JANBPK010001749">
    <property type="protein sequence ID" value="KAJ2920833.1"/>
    <property type="molecule type" value="Genomic_DNA"/>
</dbReference>
<protein>
    <submittedName>
        <fullName evidence="1">Uncharacterized protein</fullName>
    </submittedName>
</protein>
<keyword evidence="2" id="KW-1185">Reference proteome</keyword>
<reference evidence="1" key="1">
    <citation type="submission" date="2022-06" db="EMBL/GenBank/DDBJ databases">
        <title>Genome Sequence of Candolleomyces eurysporus.</title>
        <authorList>
            <person name="Buettner E."/>
        </authorList>
    </citation>
    <scope>NUCLEOTIDE SEQUENCE</scope>
    <source>
        <strain evidence="1">VTCC 930004</strain>
    </source>
</reference>
<dbReference type="OrthoDB" id="5570127at2759"/>
<proteinExistence type="predicted"/>
<evidence type="ECO:0000313" key="1">
    <source>
        <dbReference type="EMBL" id="KAJ2920833.1"/>
    </source>
</evidence>
<sequence>MFLDICRDYTAALGENRRWLLTALVALIDKTKSATLCKHLDTAKIWVLDKQAAYPNLKEKASLMQKLVKLESRGEVLFTPYPYLEVIYDIYTDPSFRRGELTSRLEHTFLVRCHAKDRSLRERFVDLLEVSVSRSLFNPITYILAVPNWVYLALHLLLVINRPDTRDIILPLQRLPLLDPQTAHDVWVSVFPAVWVSLSIREQSDVTNHMINLLSKEYHIKQASVRPNVIQTLLAGIHACSLPPHLVKYLAKPFVCWHISLQTLDTTLDSMKDDEPTV</sequence>
<organism evidence="1 2">
    <name type="scientific">Candolleomyces eurysporus</name>
    <dbReference type="NCBI Taxonomy" id="2828524"/>
    <lineage>
        <taxon>Eukaryota</taxon>
        <taxon>Fungi</taxon>
        <taxon>Dikarya</taxon>
        <taxon>Basidiomycota</taxon>
        <taxon>Agaricomycotina</taxon>
        <taxon>Agaricomycetes</taxon>
        <taxon>Agaricomycetidae</taxon>
        <taxon>Agaricales</taxon>
        <taxon>Agaricineae</taxon>
        <taxon>Psathyrellaceae</taxon>
        <taxon>Candolleomyces</taxon>
    </lineage>
</organism>
<dbReference type="InterPro" id="IPR046805">
    <property type="entry name" value="Tra1_ring"/>
</dbReference>
<comment type="caution">
    <text evidence="1">The sequence shown here is derived from an EMBL/GenBank/DDBJ whole genome shotgun (WGS) entry which is preliminary data.</text>
</comment>
<feature type="non-terminal residue" evidence="1">
    <location>
        <position position="278"/>
    </location>
</feature>